<dbReference type="InterPro" id="IPR003602">
    <property type="entry name" value="Topo_IA_DNA-bd_dom"/>
</dbReference>
<dbReference type="PROSITE" id="PS50880">
    <property type="entry name" value="TOPRIM"/>
    <property type="match status" value="1"/>
</dbReference>
<feature type="compositionally biased region" description="Gly residues" evidence="13">
    <location>
        <begin position="630"/>
        <end position="675"/>
    </location>
</feature>
<dbReference type="GO" id="GO:0006265">
    <property type="term" value="P:DNA topological change"/>
    <property type="evidence" value="ECO:0007669"/>
    <property type="project" value="InterPro"/>
</dbReference>
<dbReference type="Proteomes" id="UP000307440">
    <property type="component" value="Unassembled WGS sequence"/>
</dbReference>
<keyword evidence="7" id="KW-0862">Zinc</keyword>
<dbReference type="GO" id="GO:0003677">
    <property type="term" value="F:DNA binding"/>
    <property type="evidence" value="ECO:0007669"/>
    <property type="project" value="UniProtKB-KW"/>
</dbReference>
<dbReference type="GO" id="GO:0006281">
    <property type="term" value="P:DNA repair"/>
    <property type="evidence" value="ECO:0007669"/>
    <property type="project" value="TreeGrafter"/>
</dbReference>
<dbReference type="Pfam" id="PF00098">
    <property type="entry name" value="zf-CCHC"/>
    <property type="match status" value="2"/>
</dbReference>
<keyword evidence="5" id="KW-0479">Metal-binding</keyword>
<keyword evidence="8 12" id="KW-0799">Topoisomerase</keyword>
<accession>A0A5C3KDX5</accession>
<dbReference type="EMBL" id="ML210414">
    <property type="protein sequence ID" value="TFK18289.1"/>
    <property type="molecule type" value="Genomic_DNA"/>
</dbReference>
<comment type="function">
    <text evidence="12">Introduces a single-strand break via transesterification at a target site in duplex DNA. Releases the supercoiling and torsional tension of DNA introduced during the DNA replication and transcription by transiently cleaving and rejoining one strand of the DNA duplex. The scissile phosphodiester is attacked by the catalytic tyrosine of the enzyme, resulting in the formation of a DNA-(5'-phosphotyrosyl)-enzyme intermediate and the expulsion of a 3'-OH DNA strand.</text>
</comment>
<dbReference type="Gene3D" id="4.10.60.10">
    <property type="entry name" value="Zinc finger, CCHC-type"/>
    <property type="match status" value="2"/>
</dbReference>
<evidence type="ECO:0000313" key="19">
    <source>
        <dbReference type="Proteomes" id="UP000307440"/>
    </source>
</evidence>
<gene>
    <name evidence="18" type="ORF">FA15DRAFT_603532</name>
</gene>
<evidence type="ECO:0000259" key="15">
    <source>
        <dbReference type="PROSITE" id="PS50880"/>
    </source>
</evidence>
<feature type="domain" description="Topo IA-type catalytic" evidence="17">
    <location>
        <begin position="162"/>
        <end position="591"/>
    </location>
</feature>
<dbReference type="Gene3D" id="1.10.290.10">
    <property type="entry name" value="Topoisomerase I, domain 4"/>
    <property type="match status" value="1"/>
</dbReference>
<dbReference type="SMART" id="SM00493">
    <property type="entry name" value="TOPRIM"/>
    <property type="match status" value="1"/>
</dbReference>
<dbReference type="InterPro" id="IPR036875">
    <property type="entry name" value="Znf_CCHC_sf"/>
</dbReference>
<dbReference type="EC" id="5.6.2.1" evidence="3 12"/>
<evidence type="ECO:0000256" key="1">
    <source>
        <dbReference type="ARBA" id="ARBA00000213"/>
    </source>
</evidence>
<dbReference type="Gene3D" id="1.10.460.10">
    <property type="entry name" value="Topoisomerase I, domain 2"/>
    <property type="match status" value="1"/>
</dbReference>
<evidence type="ECO:0000256" key="4">
    <source>
        <dbReference type="ARBA" id="ARBA00022664"/>
    </source>
</evidence>
<dbReference type="AlphaFoldDB" id="A0A5C3KDX5"/>
<dbReference type="FunFam" id="1.10.290.10:FF:000001">
    <property type="entry name" value="DNA topoisomerase"/>
    <property type="match status" value="1"/>
</dbReference>
<feature type="domain" description="GRF-type" evidence="16">
    <location>
        <begin position="782"/>
        <end position="824"/>
    </location>
</feature>
<dbReference type="OrthoDB" id="430051at2759"/>
<dbReference type="GO" id="GO:0006310">
    <property type="term" value="P:DNA recombination"/>
    <property type="evidence" value="ECO:0007669"/>
    <property type="project" value="TreeGrafter"/>
</dbReference>
<evidence type="ECO:0000256" key="12">
    <source>
        <dbReference type="RuleBase" id="RU362092"/>
    </source>
</evidence>
<dbReference type="PANTHER" id="PTHR11390">
    <property type="entry name" value="PROKARYOTIC DNA TOPOISOMERASE"/>
    <property type="match status" value="1"/>
</dbReference>
<dbReference type="PROSITE" id="PS52039">
    <property type="entry name" value="TOPO_IA_2"/>
    <property type="match status" value="1"/>
</dbReference>
<dbReference type="SMART" id="SM00343">
    <property type="entry name" value="ZnF_C2HC"/>
    <property type="match status" value="3"/>
</dbReference>
<dbReference type="InterPro" id="IPR003601">
    <property type="entry name" value="Topo_IA_2"/>
</dbReference>
<evidence type="ECO:0000259" key="16">
    <source>
        <dbReference type="PROSITE" id="PS51999"/>
    </source>
</evidence>
<dbReference type="CDD" id="cd00186">
    <property type="entry name" value="TOP1Ac"/>
    <property type="match status" value="1"/>
</dbReference>
<dbReference type="GO" id="GO:0031422">
    <property type="term" value="C:RecQ family helicase-topoisomerase III complex"/>
    <property type="evidence" value="ECO:0007669"/>
    <property type="project" value="TreeGrafter"/>
</dbReference>
<comment type="similarity">
    <text evidence="2 12">Belongs to the type IA topoisomerase family.</text>
</comment>
<evidence type="ECO:0000256" key="5">
    <source>
        <dbReference type="ARBA" id="ARBA00022723"/>
    </source>
</evidence>
<keyword evidence="19" id="KW-1185">Reference proteome</keyword>
<feature type="domain" description="CCHC-type" evidence="14">
    <location>
        <begin position="900"/>
        <end position="915"/>
    </location>
</feature>
<dbReference type="SMART" id="SM00437">
    <property type="entry name" value="TOP1Ac"/>
    <property type="match status" value="1"/>
</dbReference>
<dbReference type="InterPro" id="IPR006171">
    <property type="entry name" value="TOPRIM_dom"/>
</dbReference>
<evidence type="ECO:0000256" key="3">
    <source>
        <dbReference type="ARBA" id="ARBA00012891"/>
    </source>
</evidence>
<reference evidence="18 19" key="1">
    <citation type="journal article" date="2019" name="Nat. Ecol. Evol.">
        <title>Megaphylogeny resolves global patterns of mushroom evolution.</title>
        <authorList>
            <person name="Varga T."/>
            <person name="Krizsan K."/>
            <person name="Foldi C."/>
            <person name="Dima B."/>
            <person name="Sanchez-Garcia M."/>
            <person name="Sanchez-Ramirez S."/>
            <person name="Szollosi G.J."/>
            <person name="Szarkandi J.G."/>
            <person name="Papp V."/>
            <person name="Albert L."/>
            <person name="Andreopoulos W."/>
            <person name="Angelini C."/>
            <person name="Antonin V."/>
            <person name="Barry K.W."/>
            <person name="Bougher N.L."/>
            <person name="Buchanan P."/>
            <person name="Buyck B."/>
            <person name="Bense V."/>
            <person name="Catcheside P."/>
            <person name="Chovatia M."/>
            <person name="Cooper J."/>
            <person name="Damon W."/>
            <person name="Desjardin D."/>
            <person name="Finy P."/>
            <person name="Geml J."/>
            <person name="Haridas S."/>
            <person name="Hughes K."/>
            <person name="Justo A."/>
            <person name="Karasinski D."/>
            <person name="Kautmanova I."/>
            <person name="Kiss B."/>
            <person name="Kocsube S."/>
            <person name="Kotiranta H."/>
            <person name="LaButti K.M."/>
            <person name="Lechner B.E."/>
            <person name="Liimatainen K."/>
            <person name="Lipzen A."/>
            <person name="Lukacs Z."/>
            <person name="Mihaltcheva S."/>
            <person name="Morgado L.N."/>
            <person name="Niskanen T."/>
            <person name="Noordeloos M.E."/>
            <person name="Ohm R.A."/>
            <person name="Ortiz-Santana B."/>
            <person name="Ovrebo C."/>
            <person name="Racz N."/>
            <person name="Riley R."/>
            <person name="Savchenko A."/>
            <person name="Shiryaev A."/>
            <person name="Soop K."/>
            <person name="Spirin V."/>
            <person name="Szebenyi C."/>
            <person name="Tomsovsky M."/>
            <person name="Tulloss R.E."/>
            <person name="Uehling J."/>
            <person name="Grigoriev I.V."/>
            <person name="Vagvolgyi C."/>
            <person name="Papp T."/>
            <person name="Martin F.M."/>
            <person name="Miettinen O."/>
            <person name="Hibbett D.S."/>
            <person name="Nagy L.G."/>
        </authorList>
    </citation>
    <scope>NUCLEOTIDE SEQUENCE [LARGE SCALE GENOMIC DNA]</scope>
    <source>
        <strain evidence="18 19">CBS 121175</strain>
    </source>
</reference>
<comment type="catalytic activity">
    <reaction evidence="1 12">
        <text>ATP-independent breakage of single-stranded DNA, followed by passage and rejoining.</text>
        <dbReference type="EC" id="5.6.2.1"/>
    </reaction>
</comment>
<evidence type="ECO:0000256" key="8">
    <source>
        <dbReference type="ARBA" id="ARBA00023029"/>
    </source>
</evidence>
<dbReference type="PROSITE" id="PS50158">
    <property type="entry name" value="ZF_CCHC"/>
    <property type="match status" value="2"/>
</dbReference>
<name>A0A5C3KDX5_COPMA</name>
<dbReference type="STRING" id="230819.A0A5C3KDX5"/>
<feature type="domain" description="CCHC-type" evidence="14">
    <location>
        <begin position="860"/>
        <end position="875"/>
    </location>
</feature>
<evidence type="ECO:0000256" key="9">
    <source>
        <dbReference type="ARBA" id="ARBA00023125"/>
    </source>
</evidence>
<dbReference type="FunFam" id="3.40.50.140:FF:000005">
    <property type="entry name" value="DNA topoisomerase"/>
    <property type="match status" value="1"/>
</dbReference>
<dbReference type="GO" id="GO:0005634">
    <property type="term" value="C:nucleus"/>
    <property type="evidence" value="ECO:0007669"/>
    <property type="project" value="TreeGrafter"/>
</dbReference>
<dbReference type="SUPFAM" id="SSF57756">
    <property type="entry name" value="Retrovirus zinc finger-like domains"/>
    <property type="match status" value="1"/>
</dbReference>
<keyword evidence="6 11" id="KW-0863">Zinc-finger</keyword>
<feature type="domain" description="Toprim" evidence="15">
    <location>
        <begin position="2"/>
        <end position="144"/>
    </location>
</feature>
<dbReference type="InterPro" id="IPR013825">
    <property type="entry name" value="Topo_IA_cen_sub2"/>
</dbReference>
<protein>
    <recommendedName>
        <fullName evidence="3 12">DNA topoisomerase</fullName>
        <ecNumber evidence="3 12">5.6.2.1</ecNumber>
    </recommendedName>
</protein>
<evidence type="ECO:0000256" key="10">
    <source>
        <dbReference type="ARBA" id="ARBA00023235"/>
    </source>
</evidence>
<dbReference type="InterPro" id="IPR013497">
    <property type="entry name" value="Topo_IA_cen"/>
</dbReference>
<evidence type="ECO:0000256" key="7">
    <source>
        <dbReference type="ARBA" id="ARBA00022833"/>
    </source>
</evidence>
<dbReference type="PROSITE" id="PS51999">
    <property type="entry name" value="ZF_GRF"/>
    <property type="match status" value="2"/>
</dbReference>
<dbReference type="PRINTS" id="PR00417">
    <property type="entry name" value="PRTPISMRASEI"/>
</dbReference>
<dbReference type="Pfam" id="PF01751">
    <property type="entry name" value="Toprim"/>
    <property type="match status" value="1"/>
</dbReference>
<evidence type="ECO:0000256" key="2">
    <source>
        <dbReference type="ARBA" id="ARBA00009446"/>
    </source>
</evidence>
<feature type="region of interest" description="Disordered" evidence="13">
    <location>
        <begin position="763"/>
        <end position="782"/>
    </location>
</feature>
<dbReference type="InterPro" id="IPR000380">
    <property type="entry name" value="Topo_IA"/>
</dbReference>
<dbReference type="Pfam" id="PF06839">
    <property type="entry name" value="Zn_ribbon_GRF"/>
    <property type="match status" value="2"/>
</dbReference>
<evidence type="ECO:0000313" key="18">
    <source>
        <dbReference type="EMBL" id="TFK18289.1"/>
    </source>
</evidence>
<dbReference type="InterPro" id="IPR034144">
    <property type="entry name" value="TOPRIM_TopoIII"/>
</dbReference>
<dbReference type="InterPro" id="IPR013826">
    <property type="entry name" value="Topo_IA_cen_sub3"/>
</dbReference>
<proteinExistence type="inferred from homology"/>
<organism evidence="18 19">
    <name type="scientific">Coprinopsis marcescibilis</name>
    <name type="common">Agaric fungus</name>
    <name type="synonym">Psathyrella marcescibilis</name>
    <dbReference type="NCBI Taxonomy" id="230819"/>
    <lineage>
        <taxon>Eukaryota</taxon>
        <taxon>Fungi</taxon>
        <taxon>Dikarya</taxon>
        <taxon>Basidiomycota</taxon>
        <taxon>Agaricomycotina</taxon>
        <taxon>Agaricomycetes</taxon>
        <taxon>Agaricomycetidae</taxon>
        <taxon>Agaricales</taxon>
        <taxon>Agaricineae</taxon>
        <taxon>Psathyrellaceae</taxon>
        <taxon>Coprinopsis</taxon>
    </lineage>
</organism>
<dbReference type="CDD" id="cd03362">
    <property type="entry name" value="TOPRIM_TopoIA_TopoIII"/>
    <property type="match status" value="1"/>
</dbReference>
<evidence type="ECO:0000259" key="14">
    <source>
        <dbReference type="PROSITE" id="PS50158"/>
    </source>
</evidence>
<evidence type="ECO:0000259" key="17">
    <source>
        <dbReference type="PROSITE" id="PS52039"/>
    </source>
</evidence>
<sequence>MKVLCVAEKPSISKSITQILSGGRFTTHNTNSNYIKNYEFDYPQTRSQFVVTAVVGHLTNHDFTDRHRGWQSCDPSELFDAEIETKIAKDKKPIEQNLMNLARSSEMLMIWTDCDREGEHIGMEIVNVCRRVRPNIRVKRARFSAIIAQQIHQAAQNPVELDRRQAEAVDARIMLDLRIGAAFTRLQTLTLQPQFEQVKEVVSYGPCQFPTLGFVVQRFLRVKDFQPETFWLIHLELNRPEPGQVHRVKFLWKRTHQFDQDVASSLFQNVQADMRARVVKVISKETKKWKPLPLTTVELQKSGSRLLRMAPKKILDTAEKLYNQGFVSYPRTETDQYDPQFDFMSLINKQTADTSWGDFARRLQDGAFKTPRKGKNNDKAHPPIHPTAHAASLSNPDEKKVYEYITRRFLASCSEDAKGNQTTVEIVCGGEEFTATGLIVLERNYLEVFPYDKWGDQFLPVFEQGEVFVPSLCELREGQTSSPKYLTEADLVSLMDKNGIGTDATIAQHIDTIVKREYVLQRNEAGGVTYLVPSTLGIGLIEGYNNIRLLKNVSKPILRRETERRMVQICEGVTSKQEMLDTSIQQYREMFEVTRREFRKVSESVRRYLLNGGAPPPDEDPPGDDDRGGGARGGGAGGGGGPNGPGGHGGGHGGGPGGGGGGGPGGGGAAGGRPTGGNSRSAPRDEATATPSAPIPTVNRRGTSSIASGATQCGCNVPAARSASSSGVSKGRPHWICGKNSGKRCNFFEWIDDDVQLVASTGSMAPKRPYPSEGNGEPPRQCRCKEDATTLTVTRETTNKGRVFWKCAKGDDSKCDFFEWADEAPRTNTGNSGPGIGSTSRPASFNSNAVGNSGSSGEGCFKCGQTGHWASACPNPDNGGTSNKRPRTSFEGSGGGSVQCYKCKEPGHLAPNCPRTAGQSRTESVDKGGNECFKCGKQGHFANGRWLLVVC</sequence>
<feature type="domain" description="GRF-type" evidence="16">
    <location>
        <begin position="713"/>
        <end position="754"/>
    </location>
</feature>
<dbReference type="GO" id="GO:0008270">
    <property type="term" value="F:zinc ion binding"/>
    <property type="evidence" value="ECO:0007669"/>
    <property type="project" value="UniProtKB-KW"/>
</dbReference>
<dbReference type="InterPro" id="IPR010666">
    <property type="entry name" value="Znf_GRF"/>
</dbReference>
<keyword evidence="9 12" id="KW-0238">DNA-binding</keyword>
<feature type="compositionally biased region" description="Polar residues" evidence="13">
    <location>
        <begin position="700"/>
        <end position="710"/>
    </location>
</feature>
<feature type="region of interest" description="Disordered" evidence="13">
    <location>
        <begin position="609"/>
        <end position="710"/>
    </location>
</feature>
<dbReference type="Gene3D" id="2.70.20.10">
    <property type="entry name" value="Topoisomerase I, domain 3"/>
    <property type="match status" value="1"/>
</dbReference>
<dbReference type="GO" id="GO:0003917">
    <property type="term" value="F:DNA topoisomerase type I (single strand cut, ATP-independent) activity"/>
    <property type="evidence" value="ECO:0007669"/>
    <property type="project" value="UniProtKB-EC"/>
</dbReference>
<dbReference type="PANTHER" id="PTHR11390:SF21">
    <property type="entry name" value="DNA TOPOISOMERASE 3-ALPHA"/>
    <property type="match status" value="1"/>
</dbReference>
<dbReference type="GO" id="GO:0006397">
    <property type="term" value="P:mRNA processing"/>
    <property type="evidence" value="ECO:0007669"/>
    <property type="project" value="UniProtKB-KW"/>
</dbReference>
<dbReference type="SUPFAM" id="SSF56712">
    <property type="entry name" value="Prokaryotic type I DNA topoisomerase"/>
    <property type="match status" value="1"/>
</dbReference>
<dbReference type="InterPro" id="IPR001878">
    <property type="entry name" value="Znf_CCHC"/>
</dbReference>
<feature type="region of interest" description="Disordered" evidence="13">
    <location>
        <begin position="368"/>
        <end position="392"/>
    </location>
</feature>
<dbReference type="Gene3D" id="3.40.50.140">
    <property type="match status" value="1"/>
</dbReference>
<evidence type="ECO:0000256" key="6">
    <source>
        <dbReference type="ARBA" id="ARBA00022771"/>
    </source>
</evidence>
<evidence type="ECO:0000256" key="13">
    <source>
        <dbReference type="SAM" id="MobiDB-lite"/>
    </source>
</evidence>
<dbReference type="Pfam" id="PF01131">
    <property type="entry name" value="Topoisom_bac"/>
    <property type="match status" value="1"/>
</dbReference>
<keyword evidence="10 12" id="KW-0413">Isomerase</keyword>
<dbReference type="SMART" id="SM00436">
    <property type="entry name" value="TOP1Bc"/>
    <property type="match status" value="1"/>
</dbReference>
<dbReference type="InterPro" id="IPR013824">
    <property type="entry name" value="Topo_IA_cen_sub1"/>
</dbReference>
<keyword evidence="4" id="KW-0507">mRNA processing</keyword>
<dbReference type="InterPro" id="IPR023405">
    <property type="entry name" value="Topo_IA_core_domain"/>
</dbReference>
<evidence type="ECO:0000256" key="11">
    <source>
        <dbReference type="PROSITE-ProRule" id="PRU00047"/>
    </source>
</evidence>